<evidence type="ECO:0000313" key="4">
    <source>
        <dbReference type="EMBL" id="MBK1660657.1"/>
    </source>
</evidence>
<dbReference type="PANTHER" id="PTHR43540:SF1">
    <property type="entry name" value="ISOCHORISMATASE HYDROLASE"/>
    <property type="match status" value="1"/>
</dbReference>
<dbReference type="CDD" id="cd01015">
    <property type="entry name" value="CSHase"/>
    <property type="match status" value="1"/>
</dbReference>
<keyword evidence="5" id="KW-1185">Reference proteome</keyword>
<gene>
    <name evidence="4" type="ORF">CKO45_20765</name>
</gene>
<evidence type="ECO:0000313" key="5">
    <source>
        <dbReference type="Proteomes" id="UP000697995"/>
    </source>
</evidence>
<comment type="caution">
    <text evidence="4">The sequence shown here is derived from an EMBL/GenBank/DDBJ whole genome shotgun (WGS) entry which is preliminary data.</text>
</comment>
<evidence type="ECO:0000256" key="1">
    <source>
        <dbReference type="ARBA" id="ARBA00022801"/>
    </source>
</evidence>
<reference evidence="4 5" key="1">
    <citation type="journal article" date="2020" name="Microorganisms">
        <title>Osmotic Adaptation and Compatible Solute Biosynthesis of Phototrophic Bacteria as Revealed from Genome Analyses.</title>
        <authorList>
            <person name="Imhoff J.F."/>
            <person name="Rahn T."/>
            <person name="Kunzel S."/>
            <person name="Keller A."/>
            <person name="Neulinger S.C."/>
        </authorList>
    </citation>
    <scope>NUCLEOTIDE SEQUENCE [LARGE SCALE GENOMIC DNA]</scope>
    <source>
        <strain evidence="4 5">DSM 15382</strain>
    </source>
</reference>
<proteinExistence type="predicted"/>
<dbReference type="Gene3D" id="3.40.50.850">
    <property type="entry name" value="Isochorismatase-like"/>
    <property type="match status" value="1"/>
</dbReference>
<evidence type="ECO:0000256" key="2">
    <source>
        <dbReference type="SAM" id="MobiDB-lite"/>
    </source>
</evidence>
<keyword evidence="1" id="KW-0378">Hydrolase</keyword>
<protein>
    <submittedName>
        <fullName evidence="4">N-carbamoylsarcosine amidase</fullName>
    </submittedName>
</protein>
<dbReference type="Proteomes" id="UP000697995">
    <property type="component" value="Unassembled WGS sequence"/>
</dbReference>
<organism evidence="4 5">
    <name type="scientific">Paracraurococcus ruber</name>
    <dbReference type="NCBI Taxonomy" id="77675"/>
    <lineage>
        <taxon>Bacteria</taxon>
        <taxon>Pseudomonadati</taxon>
        <taxon>Pseudomonadota</taxon>
        <taxon>Alphaproteobacteria</taxon>
        <taxon>Acetobacterales</taxon>
        <taxon>Roseomonadaceae</taxon>
        <taxon>Paracraurococcus</taxon>
    </lineage>
</organism>
<dbReference type="InterPro" id="IPR036380">
    <property type="entry name" value="Isochorismatase-like_sf"/>
</dbReference>
<dbReference type="InterPro" id="IPR000868">
    <property type="entry name" value="Isochorismatase-like_dom"/>
</dbReference>
<accession>A0ABS1D1I7</accession>
<feature type="domain" description="Isochorismatase-like" evidence="3">
    <location>
        <begin position="74"/>
        <end position="248"/>
    </location>
</feature>
<feature type="region of interest" description="Disordered" evidence="2">
    <location>
        <begin position="1"/>
        <end position="52"/>
    </location>
</feature>
<dbReference type="InterPro" id="IPR050272">
    <property type="entry name" value="Isochorismatase-like_hydrls"/>
</dbReference>
<name>A0ABS1D1I7_9PROT</name>
<dbReference type="SUPFAM" id="SSF52499">
    <property type="entry name" value="Isochorismatase-like hydrolases"/>
    <property type="match status" value="1"/>
</dbReference>
<dbReference type="Pfam" id="PF00857">
    <property type="entry name" value="Isochorismatase"/>
    <property type="match status" value="1"/>
</dbReference>
<evidence type="ECO:0000259" key="3">
    <source>
        <dbReference type="Pfam" id="PF00857"/>
    </source>
</evidence>
<dbReference type="PANTHER" id="PTHR43540">
    <property type="entry name" value="PEROXYUREIDOACRYLATE/UREIDOACRYLATE AMIDOHYDROLASE-RELATED"/>
    <property type="match status" value="1"/>
</dbReference>
<dbReference type="EMBL" id="NRSG01000199">
    <property type="protein sequence ID" value="MBK1660657.1"/>
    <property type="molecule type" value="Genomic_DNA"/>
</dbReference>
<sequence length="260" mass="27186">MPASIHAGRHGGASLPPARAGGPLQPSGRATLESGTRRGSLPPDSGGGRVRHPEDEIYAAQGFGQASGVGAAPALVIIDFVEGFTDPRHFGGGNIADAIAATVPMLAFARDQGWPVAHTRVVYADDGSDGGIFTRKVPALLRLTETSPLSQIVPALAPRPGELVLRKRYASAFFGTDLAGWLAMRRVDTVAVAGCTTSGCVRATAVDSLQHNFRTICLTDCVGDRALAPHEANLFDLGQKYADLLTGEALRAAWLARRGL</sequence>